<sequence length="483" mass="52866">MKNYQKVALGTVSVLAAFTLVACGSSAKSKSGSGNTTLHMYQIGDKPDNYTELMANANKILEKKAGVKLDISYIGWGDYAQKMNVIVSSGEAYDIAFAQDYATNAAKGAFADLTDLAPKYAKTAYNELNPAYIKGNKINGKLYGYPVNGNIYAQQVITFNKQYLDKYNLSIDGVNSFASAEKVIEEFHKKEPNVAAFAIGQGFKTPGNVDYVLGNGLPFAVDTTGDGKKIQNVYDIPSYIDNLKKMHDYYTKGLIPADAATSNTAFDLNSNNWFARVETQGPYDYGDTILTQAAGQTLVSKAVTEPLITTDQARVANFVVSNTSKHKEDAVKVLGLINSDAELLNGLVYGVEGQQWEKTGDKKIKLLPSYSEGVKHMAAWNTGNNAILYTTDAVTNDMITKRDQSIKDAKVSPLLGFTFDQSKVKSEISNLSNVMSQYLDQLNTGSVDPVQTLPKLKAELKKAGYDKVEKEMQSQYDTYLKNK</sequence>
<proteinExistence type="predicted"/>
<feature type="signal peptide" evidence="1">
    <location>
        <begin position="1"/>
        <end position="22"/>
    </location>
</feature>
<organism evidence="3 4">
    <name type="scientific">Lactococcus cremoris subsp. cremoris GE214</name>
    <dbReference type="NCBI Taxonomy" id="1415168"/>
    <lineage>
        <taxon>Bacteria</taxon>
        <taxon>Bacillati</taxon>
        <taxon>Bacillota</taxon>
        <taxon>Bacilli</taxon>
        <taxon>Lactobacillales</taxon>
        <taxon>Streptococcaceae</taxon>
        <taxon>Lactococcus</taxon>
        <taxon>Lactococcus cremoris subsp. cremoris</taxon>
    </lineage>
</organism>
<name>A0A084ADB7_LACLC</name>
<evidence type="ECO:0000259" key="2">
    <source>
        <dbReference type="Pfam" id="PF12010"/>
    </source>
</evidence>
<protein>
    <submittedName>
        <fullName evidence="3">Sugar ABC transporter substrate binding protein</fullName>
    </submittedName>
</protein>
<accession>A0A084ADB7</accession>
<dbReference type="AlphaFoldDB" id="A0A084ADB7"/>
<dbReference type="EMBL" id="AZSI01000009">
    <property type="protein sequence ID" value="KEY63296.1"/>
    <property type="molecule type" value="Genomic_DNA"/>
</dbReference>
<feature type="chain" id="PRO_5039288436" evidence="1">
    <location>
        <begin position="23"/>
        <end position="483"/>
    </location>
</feature>
<dbReference type="PATRIC" id="fig|1415168.3.peg.447"/>
<dbReference type="PROSITE" id="PS51257">
    <property type="entry name" value="PROKAR_LIPOPROTEIN"/>
    <property type="match status" value="1"/>
</dbReference>
<dbReference type="Pfam" id="PF12010">
    <property type="entry name" value="DUF3502"/>
    <property type="match status" value="1"/>
</dbReference>
<reference evidence="3 4" key="1">
    <citation type="submission" date="2014-06" db="EMBL/GenBank/DDBJ databases">
        <title>Draft genome sequence of the putrescine producing strain Lactococcus lactis subsp cremoris GE214.</title>
        <authorList>
            <person name="Ladero V."/>
            <person name="Linares D.M."/>
            <person name="del Rio B."/>
            <person name="Mayo B."/>
            <person name="Martin M.C."/>
            <person name="Fernandez M."/>
            <person name="Alvarez M.A."/>
        </authorList>
    </citation>
    <scope>NUCLEOTIDE SEQUENCE [LARGE SCALE GENOMIC DNA]</scope>
    <source>
        <strain evidence="3 4">GE214</strain>
    </source>
</reference>
<dbReference type="Pfam" id="PF13416">
    <property type="entry name" value="SBP_bac_8"/>
    <property type="match status" value="1"/>
</dbReference>
<dbReference type="InterPro" id="IPR022627">
    <property type="entry name" value="DUF3502"/>
</dbReference>
<dbReference type="SUPFAM" id="SSF53850">
    <property type="entry name" value="Periplasmic binding protein-like II"/>
    <property type="match status" value="1"/>
</dbReference>
<evidence type="ECO:0000313" key="4">
    <source>
        <dbReference type="Proteomes" id="UP000028401"/>
    </source>
</evidence>
<dbReference type="PANTHER" id="PTHR43649:SF17">
    <property type="entry name" value="ABC TRANSPORTER SOLUTE BINDING PROTEIN-SUGAR TRANSPORT"/>
    <property type="match status" value="1"/>
</dbReference>
<keyword evidence="1" id="KW-0732">Signal</keyword>
<evidence type="ECO:0000313" key="3">
    <source>
        <dbReference type="EMBL" id="KEY63296.1"/>
    </source>
</evidence>
<feature type="domain" description="DUF3502" evidence="2">
    <location>
        <begin position="413"/>
        <end position="481"/>
    </location>
</feature>
<dbReference type="InterPro" id="IPR050490">
    <property type="entry name" value="Bact_solute-bd_prot1"/>
</dbReference>
<dbReference type="Gene3D" id="3.40.190.10">
    <property type="entry name" value="Periplasmic binding protein-like II"/>
    <property type="match status" value="1"/>
</dbReference>
<dbReference type="InterPro" id="IPR006059">
    <property type="entry name" value="SBP"/>
</dbReference>
<dbReference type="Proteomes" id="UP000028401">
    <property type="component" value="Unassembled WGS sequence"/>
</dbReference>
<dbReference type="RefSeq" id="WP_021037467.1">
    <property type="nucleotide sequence ID" value="NZ_AZSI01000009.1"/>
</dbReference>
<evidence type="ECO:0000256" key="1">
    <source>
        <dbReference type="SAM" id="SignalP"/>
    </source>
</evidence>
<gene>
    <name evidence="3" type="ORF">U725_00426</name>
</gene>
<dbReference type="PANTHER" id="PTHR43649">
    <property type="entry name" value="ARABINOSE-BINDING PROTEIN-RELATED"/>
    <property type="match status" value="1"/>
</dbReference>
<comment type="caution">
    <text evidence="3">The sequence shown here is derived from an EMBL/GenBank/DDBJ whole genome shotgun (WGS) entry which is preliminary data.</text>
</comment>
<dbReference type="GeneID" id="61109728"/>